<dbReference type="InterPro" id="IPR023795">
    <property type="entry name" value="Serpin_CS"/>
</dbReference>
<organism evidence="4 5">
    <name type="scientific">Entamoeba invadens IP1</name>
    <dbReference type="NCBI Taxonomy" id="370355"/>
    <lineage>
        <taxon>Eukaryota</taxon>
        <taxon>Amoebozoa</taxon>
        <taxon>Evosea</taxon>
        <taxon>Archamoebae</taxon>
        <taxon>Mastigamoebida</taxon>
        <taxon>Entamoebidae</taxon>
        <taxon>Entamoeba</taxon>
    </lineage>
</organism>
<evidence type="ECO:0000256" key="1">
    <source>
        <dbReference type="ARBA" id="ARBA00009500"/>
    </source>
</evidence>
<evidence type="ECO:0000313" key="4">
    <source>
        <dbReference type="EMBL" id="ELP89908.1"/>
    </source>
</evidence>
<gene>
    <name evidence="4" type="ORF">EIN_473160</name>
</gene>
<dbReference type="AlphaFoldDB" id="A0A0A1U6A8"/>
<evidence type="ECO:0000313" key="5">
    <source>
        <dbReference type="Proteomes" id="UP000014680"/>
    </source>
</evidence>
<evidence type="ECO:0000256" key="2">
    <source>
        <dbReference type="RuleBase" id="RU000411"/>
    </source>
</evidence>
<dbReference type="KEGG" id="eiv:EIN_473160"/>
<dbReference type="GO" id="GO:0004867">
    <property type="term" value="F:serine-type endopeptidase inhibitor activity"/>
    <property type="evidence" value="ECO:0007669"/>
    <property type="project" value="InterPro"/>
</dbReference>
<dbReference type="GO" id="GO:0005615">
    <property type="term" value="C:extracellular space"/>
    <property type="evidence" value="ECO:0007669"/>
    <property type="project" value="InterPro"/>
</dbReference>
<dbReference type="SMART" id="SM00093">
    <property type="entry name" value="SERPIN"/>
    <property type="match status" value="1"/>
</dbReference>
<name>A0A0A1U6A8_ENTIV</name>
<dbReference type="VEuPathDB" id="AmoebaDB:EIN_473160"/>
<dbReference type="EMBL" id="KB206559">
    <property type="protein sequence ID" value="ELP89908.1"/>
    <property type="molecule type" value="Genomic_DNA"/>
</dbReference>
<comment type="similarity">
    <text evidence="1 2">Belongs to the serpin family.</text>
</comment>
<keyword evidence="5" id="KW-1185">Reference proteome</keyword>
<dbReference type="OMA" id="FKATWEH"/>
<dbReference type="InterPro" id="IPR042178">
    <property type="entry name" value="Serpin_sf_1"/>
</dbReference>
<dbReference type="Gene3D" id="2.30.39.10">
    <property type="entry name" value="Alpha-1-antitrypsin, domain 1"/>
    <property type="match status" value="1"/>
</dbReference>
<dbReference type="GeneID" id="14888880"/>
<proteinExistence type="inferred from homology"/>
<dbReference type="Pfam" id="PF00079">
    <property type="entry name" value="Serpin"/>
    <property type="match status" value="1"/>
</dbReference>
<dbReference type="InterPro" id="IPR036186">
    <property type="entry name" value="Serpin_sf"/>
</dbReference>
<accession>A0A0A1U6A8</accession>
<dbReference type="InterPro" id="IPR000215">
    <property type="entry name" value="Serpin_fam"/>
</dbReference>
<sequence length="373" mass="42062">MSSEDTLDYSIVTPLQQALGKLCLDWFTTSRDKSDIVYSTHSMFLAFSLLYLGSQGATQKEISEVFGFSAIPADKLVGVLSNLVSPKYSKNTVEIVDAIWGSKFFTFVDEYTEKMTQLSCKISTADFEKEAENTRQEINAFVAQKTQNLIKDLIPSGVINATTVAVLVNAIYFKGIWREKFDILNDKHVFGNDQKVTMLSQKVYSRALFDKEYTSCSLTYQDNINQIVFVMPDDLENFEKTRINELYEIMKKTAEQYPEKRNVTFPKFSIESSFNMVSQLKTLGINLAFGDMADFSNMSTGGHFCVSDAIHRAVVKVDENGTEAAAATALMMCLCCGPMEPPRDVVIDKPFYFAILGRYKLPLFFGKITHPKF</sequence>
<dbReference type="RefSeq" id="XP_004256679.1">
    <property type="nucleotide sequence ID" value="XM_004256631.1"/>
</dbReference>
<dbReference type="PANTHER" id="PTHR11461">
    <property type="entry name" value="SERINE PROTEASE INHIBITOR, SERPIN"/>
    <property type="match status" value="1"/>
</dbReference>
<evidence type="ECO:0000259" key="3">
    <source>
        <dbReference type="SMART" id="SM00093"/>
    </source>
</evidence>
<reference evidence="4 5" key="1">
    <citation type="submission" date="2012-10" db="EMBL/GenBank/DDBJ databases">
        <authorList>
            <person name="Zafar N."/>
            <person name="Inman J."/>
            <person name="Hall N."/>
            <person name="Lorenzi H."/>
            <person name="Caler E."/>
        </authorList>
    </citation>
    <scope>NUCLEOTIDE SEQUENCE [LARGE SCALE GENOMIC DNA]</scope>
    <source>
        <strain evidence="4 5">IP1</strain>
    </source>
</reference>
<dbReference type="Gene3D" id="3.30.497.10">
    <property type="entry name" value="Antithrombin, subunit I, domain 2"/>
    <property type="match status" value="1"/>
</dbReference>
<dbReference type="InterPro" id="IPR023796">
    <property type="entry name" value="Serpin_dom"/>
</dbReference>
<feature type="domain" description="Serpin" evidence="3">
    <location>
        <begin position="24"/>
        <end position="371"/>
    </location>
</feature>
<dbReference type="PROSITE" id="PS00284">
    <property type="entry name" value="SERPIN"/>
    <property type="match status" value="1"/>
</dbReference>
<dbReference type="PANTHER" id="PTHR11461:SF211">
    <property type="entry name" value="GH10112P-RELATED"/>
    <property type="match status" value="1"/>
</dbReference>
<dbReference type="SUPFAM" id="SSF56574">
    <property type="entry name" value="Serpins"/>
    <property type="match status" value="1"/>
</dbReference>
<dbReference type="Proteomes" id="UP000014680">
    <property type="component" value="Unassembled WGS sequence"/>
</dbReference>
<protein>
    <submittedName>
        <fullName evidence="4">Leukocyte elastase inhibitor A, putative</fullName>
    </submittedName>
</protein>
<dbReference type="InterPro" id="IPR042185">
    <property type="entry name" value="Serpin_sf_2"/>
</dbReference>
<dbReference type="OrthoDB" id="28451at2759"/>